<keyword evidence="3 6" id="KW-1133">Transmembrane helix</keyword>
<feature type="transmembrane region" description="Helical" evidence="6">
    <location>
        <begin position="32"/>
        <end position="53"/>
    </location>
</feature>
<dbReference type="GO" id="GO:0016020">
    <property type="term" value="C:membrane"/>
    <property type="evidence" value="ECO:0007669"/>
    <property type="project" value="UniProtKB-SubCell"/>
</dbReference>
<dbReference type="Proteomes" id="UP001054857">
    <property type="component" value="Unassembled WGS sequence"/>
</dbReference>
<reference evidence="7 8" key="1">
    <citation type="journal article" date="2021" name="Sci. Rep.">
        <title>Genome sequencing of the multicellular alga Astrephomene provides insights into convergent evolution of germ-soma differentiation.</title>
        <authorList>
            <person name="Yamashita S."/>
            <person name="Yamamoto K."/>
            <person name="Matsuzaki R."/>
            <person name="Suzuki S."/>
            <person name="Yamaguchi H."/>
            <person name="Hirooka S."/>
            <person name="Minakuchi Y."/>
            <person name="Miyagishima S."/>
            <person name="Kawachi M."/>
            <person name="Toyoda A."/>
            <person name="Nozaki H."/>
        </authorList>
    </citation>
    <scope>NUCLEOTIDE SEQUENCE [LARGE SCALE GENOMIC DNA]</scope>
    <source>
        <strain evidence="7 8">NIES-4017</strain>
    </source>
</reference>
<keyword evidence="2 6" id="KW-0812">Transmembrane</keyword>
<evidence type="ECO:0000256" key="4">
    <source>
        <dbReference type="ARBA" id="ARBA00023136"/>
    </source>
</evidence>
<dbReference type="AlphaFoldDB" id="A0AAD3E557"/>
<evidence type="ECO:0000256" key="6">
    <source>
        <dbReference type="SAM" id="Phobius"/>
    </source>
</evidence>
<evidence type="ECO:0008006" key="9">
    <source>
        <dbReference type="Google" id="ProtNLM"/>
    </source>
</evidence>
<proteinExistence type="predicted"/>
<feature type="transmembrane region" description="Helical" evidence="6">
    <location>
        <begin position="59"/>
        <end position="79"/>
    </location>
</feature>
<dbReference type="InterPro" id="IPR050186">
    <property type="entry name" value="TPT_transporter"/>
</dbReference>
<evidence type="ECO:0000256" key="1">
    <source>
        <dbReference type="ARBA" id="ARBA00004141"/>
    </source>
</evidence>
<name>A0AAD3E557_9CHLO</name>
<feature type="region of interest" description="Disordered" evidence="5">
    <location>
        <begin position="102"/>
        <end position="155"/>
    </location>
</feature>
<accession>A0AAD3E557</accession>
<evidence type="ECO:0000313" key="7">
    <source>
        <dbReference type="EMBL" id="GFR52718.1"/>
    </source>
</evidence>
<feature type="non-terminal residue" evidence="7">
    <location>
        <position position="155"/>
    </location>
</feature>
<sequence length="155" mass="16067">AVSLWGTLAACALMGCLLNFALFLCTVNNSALTTTIVGVLKGVVAVFLGFFLLGGVRFSAVNVAGIALNTAGAIWYSVIKYREKKSTKRSVLASASIEQLSSALGGKDGSRDAEKGSSYSLADREEGGGAGGGEPLQEWSPPVVESTSTATRRHH</sequence>
<keyword evidence="8" id="KW-1185">Reference proteome</keyword>
<dbReference type="PANTHER" id="PTHR11132">
    <property type="entry name" value="SOLUTE CARRIER FAMILY 35"/>
    <property type="match status" value="1"/>
</dbReference>
<evidence type="ECO:0000313" key="8">
    <source>
        <dbReference type="Proteomes" id="UP001054857"/>
    </source>
</evidence>
<gene>
    <name evidence="7" type="ORF">Agub_g15271</name>
</gene>
<feature type="compositionally biased region" description="Polar residues" evidence="5">
    <location>
        <begin position="145"/>
        <end position="155"/>
    </location>
</feature>
<comment type="subcellular location">
    <subcellularLocation>
        <location evidence="1">Membrane</location>
        <topology evidence="1">Multi-pass membrane protein</topology>
    </subcellularLocation>
</comment>
<evidence type="ECO:0000256" key="2">
    <source>
        <dbReference type="ARBA" id="ARBA00022692"/>
    </source>
</evidence>
<evidence type="ECO:0000256" key="3">
    <source>
        <dbReference type="ARBA" id="ARBA00022989"/>
    </source>
</evidence>
<dbReference type="EMBL" id="BMAR01000070">
    <property type="protein sequence ID" value="GFR52718.1"/>
    <property type="molecule type" value="Genomic_DNA"/>
</dbReference>
<organism evidence="7 8">
    <name type="scientific">Astrephomene gubernaculifera</name>
    <dbReference type="NCBI Taxonomy" id="47775"/>
    <lineage>
        <taxon>Eukaryota</taxon>
        <taxon>Viridiplantae</taxon>
        <taxon>Chlorophyta</taxon>
        <taxon>core chlorophytes</taxon>
        <taxon>Chlorophyceae</taxon>
        <taxon>CS clade</taxon>
        <taxon>Chlamydomonadales</taxon>
        <taxon>Astrephomenaceae</taxon>
        <taxon>Astrephomene</taxon>
    </lineage>
</organism>
<comment type="caution">
    <text evidence="7">The sequence shown here is derived from an EMBL/GenBank/DDBJ whole genome shotgun (WGS) entry which is preliminary data.</text>
</comment>
<keyword evidence="4 6" id="KW-0472">Membrane</keyword>
<protein>
    <recommendedName>
        <fullName evidence="9">Sugar phosphate transporter domain-containing protein</fullName>
    </recommendedName>
</protein>
<feature type="transmembrane region" description="Helical" evidence="6">
    <location>
        <begin position="6"/>
        <end position="25"/>
    </location>
</feature>
<evidence type="ECO:0000256" key="5">
    <source>
        <dbReference type="SAM" id="MobiDB-lite"/>
    </source>
</evidence>